<proteinExistence type="predicted"/>
<organism evidence="4 5">
    <name type="scientific">Actinomycetospora aurantiaca</name>
    <dbReference type="NCBI Taxonomy" id="3129233"/>
    <lineage>
        <taxon>Bacteria</taxon>
        <taxon>Bacillati</taxon>
        <taxon>Actinomycetota</taxon>
        <taxon>Actinomycetes</taxon>
        <taxon>Pseudonocardiales</taxon>
        <taxon>Pseudonocardiaceae</taxon>
        <taxon>Actinomycetospora</taxon>
    </lineage>
</organism>
<dbReference type="Proteomes" id="UP001385809">
    <property type="component" value="Unassembled WGS sequence"/>
</dbReference>
<reference evidence="4 5" key="1">
    <citation type="submission" date="2024-03" db="EMBL/GenBank/DDBJ databases">
        <title>Actinomycetospora sp. OC33-EN08, a novel actinomycete isolated from wild orchid (Aerides multiflora).</title>
        <authorList>
            <person name="Suriyachadkun C."/>
        </authorList>
    </citation>
    <scope>NUCLEOTIDE SEQUENCE [LARGE SCALE GENOMIC DNA]</scope>
    <source>
        <strain evidence="4 5">OC33-EN08</strain>
    </source>
</reference>
<sequence length="166" mass="17678">MRQDVLARCEPGENSLCLRRAAADDVPALAALFGADPVSAARGDSGDGDLADYEVAFTAIDADPRHLLVVATEGDGGPVVGTLQLSFLPGLARRGAWRGQIEAVHVAASQRGRGVGAWMIGWAVDESRRRGCGLVQLTSAVERHDAHRFYERLGFTASHVGFKRAL</sequence>
<evidence type="ECO:0000256" key="2">
    <source>
        <dbReference type="ARBA" id="ARBA00023315"/>
    </source>
</evidence>
<dbReference type="SUPFAM" id="SSF55729">
    <property type="entry name" value="Acyl-CoA N-acyltransferases (Nat)"/>
    <property type="match status" value="1"/>
</dbReference>
<gene>
    <name evidence="4" type="ORF">WCD74_19200</name>
</gene>
<comment type="caution">
    <text evidence="4">The sequence shown here is derived from an EMBL/GenBank/DDBJ whole genome shotgun (WGS) entry which is preliminary data.</text>
</comment>
<dbReference type="RefSeq" id="WP_337696478.1">
    <property type="nucleotide sequence ID" value="NZ_JBBEGN010000009.1"/>
</dbReference>
<dbReference type="InterPro" id="IPR050832">
    <property type="entry name" value="Bact_Acetyltransf"/>
</dbReference>
<dbReference type="PANTHER" id="PTHR43877">
    <property type="entry name" value="AMINOALKYLPHOSPHONATE N-ACETYLTRANSFERASE-RELATED-RELATED"/>
    <property type="match status" value="1"/>
</dbReference>
<dbReference type="EC" id="2.3.1.-" evidence="4"/>
<dbReference type="Pfam" id="PF00583">
    <property type="entry name" value="Acetyltransf_1"/>
    <property type="match status" value="1"/>
</dbReference>
<evidence type="ECO:0000259" key="3">
    <source>
        <dbReference type="PROSITE" id="PS51186"/>
    </source>
</evidence>
<keyword evidence="1 4" id="KW-0808">Transferase</keyword>
<dbReference type="InterPro" id="IPR016181">
    <property type="entry name" value="Acyl_CoA_acyltransferase"/>
</dbReference>
<keyword evidence="2 4" id="KW-0012">Acyltransferase</keyword>
<dbReference type="PANTHER" id="PTHR43877:SF2">
    <property type="entry name" value="AMINOALKYLPHOSPHONATE N-ACETYLTRANSFERASE-RELATED"/>
    <property type="match status" value="1"/>
</dbReference>
<evidence type="ECO:0000313" key="4">
    <source>
        <dbReference type="EMBL" id="MEJ2869904.1"/>
    </source>
</evidence>
<dbReference type="GO" id="GO:0016746">
    <property type="term" value="F:acyltransferase activity"/>
    <property type="evidence" value="ECO:0007669"/>
    <property type="project" value="UniProtKB-KW"/>
</dbReference>
<protein>
    <submittedName>
        <fullName evidence="4">GNAT family N-acetyltransferase</fullName>
        <ecNumber evidence="4">2.3.1.-</ecNumber>
    </submittedName>
</protein>
<dbReference type="Gene3D" id="3.40.630.30">
    <property type="match status" value="1"/>
</dbReference>
<name>A0ABU8MRF8_9PSEU</name>
<dbReference type="InterPro" id="IPR000182">
    <property type="entry name" value="GNAT_dom"/>
</dbReference>
<evidence type="ECO:0000256" key="1">
    <source>
        <dbReference type="ARBA" id="ARBA00022679"/>
    </source>
</evidence>
<feature type="domain" description="N-acetyltransferase" evidence="3">
    <location>
        <begin position="16"/>
        <end position="166"/>
    </location>
</feature>
<dbReference type="EMBL" id="JBBEGN010000009">
    <property type="protein sequence ID" value="MEJ2869904.1"/>
    <property type="molecule type" value="Genomic_DNA"/>
</dbReference>
<keyword evidence="5" id="KW-1185">Reference proteome</keyword>
<dbReference type="PROSITE" id="PS51186">
    <property type="entry name" value="GNAT"/>
    <property type="match status" value="1"/>
</dbReference>
<evidence type="ECO:0000313" key="5">
    <source>
        <dbReference type="Proteomes" id="UP001385809"/>
    </source>
</evidence>
<dbReference type="CDD" id="cd04301">
    <property type="entry name" value="NAT_SF"/>
    <property type="match status" value="1"/>
</dbReference>
<accession>A0ABU8MRF8</accession>